<accession>X6MUY7</accession>
<evidence type="ECO:0000313" key="2">
    <source>
        <dbReference type="EMBL" id="ETO17277.1"/>
    </source>
</evidence>
<keyword evidence="1" id="KW-1133">Transmembrane helix</keyword>
<dbReference type="Proteomes" id="UP000023152">
    <property type="component" value="Unassembled WGS sequence"/>
</dbReference>
<evidence type="ECO:0000313" key="3">
    <source>
        <dbReference type="Proteomes" id="UP000023152"/>
    </source>
</evidence>
<keyword evidence="1" id="KW-0812">Transmembrane</keyword>
<keyword evidence="1" id="KW-0472">Membrane</keyword>
<reference evidence="2 3" key="1">
    <citation type="journal article" date="2013" name="Curr. Biol.">
        <title>The Genome of the Foraminiferan Reticulomyxa filosa.</title>
        <authorList>
            <person name="Glockner G."/>
            <person name="Hulsmann N."/>
            <person name="Schleicher M."/>
            <person name="Noegel A.A."/>
            <person name="Eichinger L."/>
            <person name="Gallinger C."/>
            <person name="Pawlowski J."/>
            <person name="Sierra R."/>
            <person name="Euteneuer U."/>
            <person name="Pillet L."/>
            <person name="Moustafa A."/>
            <person name="Platzer M."/>
            <person name="Groth M."/>
            <person name="Szafranski K."/>
            <person name="Schliwa M."/>
        </authorList>
    </citation>
    <scope>NUCLEOTIDE SEQUENCE [LARGE SCALE GENOMIC DNA]</scope>
</reference>
<proteinExistence type="predicted"/>
<dbReference type="AlphaFoldDB" id="X6MUY7"/>
<dbReference type="Gene3D" id="6.10.140.1750">
    <property type="match status" value="1"/>
</dbReference>
<protein>
    <submittedName>
        <fullName evidence="2">Uncharacterized protein</fullName>
    </submittedName>
</protein>
<organism evidence="2 3">
    <name type="scientific">Reticulomyxa filosa</name>
    <dbReference type="NCBI Taxonomy" id="46433"/>
    <lineage>
        <taxon>Eukaryota</taxon>
        <taxon>Sar</taxon>
        <taxon>Rhizaria</taxon>
        <taxon>Retaria</taxon>
        <taxon>Foraminifera</taxon>
        <taxon>Monothalamids</taxon>
        <taxon>Reticulomyxidae</taxon>
        <taxon>Reticulomyxa</taxon>
    </lineage>
</organism>
<evidence type="ECO:0000256" key="1">
    <source>
        <dbReference type="SAM" id="Phobius"/>
    </source>
</evidence>
<comment type="caution">
    <text evidence="2">The sequence shown here is derived from an EMBL/GenBank/DDBJ whole genome shotgun (WGS) entry which is preliminary data.</text>
</comment>
<sequence length="127" mass="14884">MSGKNLGIIKTPLQLAKEQLQKSQMKDQLKYEMEERMDMDELRQHEQIYKTPLQVAKEQLQKSQIKDTMNHSLSSRTSVVDLQNAGIFFLVFDICIYVYINVCIHIWLILLLLLLLLLYIAITTLEK</sequence>
<keyword evidence="3" id="KW-1185">Reference proteome</keyword>
<name>X6MUY7_RETFI</name>
<feature type="transmembrane region" description="Helical" evidence="1">
    <location>
        <begin position="106"/>
        <end position="125"/>
    </location>
</feature>
<dbReference type="OrthoDB" id="197676at2759"/>
<dbReference type="EMBL" id="ASPP01016981">
    <property type="protein sequence ID" value="ETO17277.1"/>
    <property type="molecule type" value="Genomic_DNA"/>
</dbReference>
<gene>
    <name evidence="2" type="ORF">RFI_20053</name>
</gene>